<organism evidence="3 4">
    <name type="scientific">Niveomyces insectorum RCEF 264</name>
    <dbReference type="NCBI Taxonomy" id="1081102"/>
    <lineage>
        <taxon>Eukaryota</taxon>
        <taxon>Fungi</taxon>
        <taxon>Dikarya</taxon>
        <taxon>Ascomycota</taxon>
        <taxon>Pezizomycotina</taxon>
        <taxon>Sordariomycetes</taxon>
        <taxon>Hypocreomycetidae</taxon>
        <taxon>Hypocreales</taxon>
        <taxon>Cordycipitaceae</taxon>
        <taxon>Niveomyces</taxon>
    </lineage>
</organism>
<reference evidence="3 4" key="1">
    <citation type="journal article" date="2016" name="Genome Biol. Evol.">
        <title>Divergent and convergent evolution of fungal pathogenicity.</title>
        <authorList>
            <person name="Shang Y."/>
            <person name="Xiao G."/>
            <person name="Zheng P."/>
            <person name="Cen K."/>
            <person name="Zhan S."/>
            <person name="Wang C."/>
        </authorList>
    </citation>
    <scope>NUCLEOTIDE SEQUENCE [LARGE SCALE GENOMIC DNA]</scope>
    <source>
        <strain evidence="3 4">RCEF 264</strain>
    </source>
</reference>
<feature type="compositionally biased region" description="Basic and acidic residues" evidence="1">
    <location>
        <begin position="33"/>
        <end position="43"/>
    </location>
</feature>
<dbReference type="EMBL" id="AZHD01000005">
    <property type="protein sequence ID" value="OAA63675.1"/>
    <property type="molecule type" value="Genomic_DNA"/>
</dbReference>
<feature type="region of interest" description="Disordered" evidence="1">
    <location>
        <begin position="258"/>
        <end position="285"/>
    </location>
</feature>
<dbReference type="GO" id="GO:0005783">
    <property type="term" value="C:endoplasmic reticulum"/>
    <property type="evidence" value="ECO:0007669"/>
    <property type="project" value="TreeGrafter"/>
</dbReference>
<accession>A0A167WEA3</accession>
<evidence type="ECO:0000313" key="4">
    <source>
        <dbReference type="Proteomes" id="UP000076874"/>
    </source>
</evidence>
<evidence type="ECO:0000313" key="3">
    <source>
        <dbReference type="EMBL" id="OAA63675.1"/>
    </source>
</evidence>
<comment type="caution">
    <text evidence="3">The sequence shown here is derived from an EMBL/GenBank/DDBJ whole genome shotgun (WGS) entry which is preliminary data.</text>
</comment>
<dbReference type="GO" id="GO:0032933">
    <property type="term" value="P:SREBP signaling pathway"/>
    <property type="evidence" value="ECO:0007669"/>
    <property type="project" value="InterPro"/>
</dbReference>
<evidence type="ECO:0000256" key="1">
    <source>
        <dbReference type="SAM" id="MobiDB-lite"/>
    </source>
</evidence>
<dbReference type="PANTHER" id="PTHR39405">
    <property type="entry name" value="DSC E3 UBIQUITIN LIGASE COMPLEX SUBUNIT 4"/>
    <property type="match status" value="1"/>
</dbReference>
<keyword evidence="4" id="KW-1185">Reference proteome</keyword>
<dbReference type="Proteomes" id="UP000076874">
    <property type="component" value="Unassembled WGS sequence"/>
</dbReference>
<evidence type="ECO:0000259" key="2">
    <source>
        <dbReference type="Pfam" id="PF08508"/>
    </source>
</evidence>
<dbReference type="AlphaFoldDB" id="A0A167WEA3"/>
<sequence length="422" mass="45116">MNNDTNPGVAANSSQNGGIGSSYYVGGAIGSERRSSHARLRSDGRRRRRHGVRQSGEEHQPRRARRRSAPPISGDGSGAVTRKVRAGLTKKLQFLTELMKHLDMLVYAELCALYYMDCSFSRFFIRSVAQSLFLSPRSDDFFLATAAHKPHVFAVFVPNALCMLIHLLASLPQASEATRGYLHGGILIDFVGQKAPTSRAILLFLDLVILAVQCLMLAVHTEREKLRKLVGPLRGTQAISAAALARVAAATAAAERAHRGEPAAVLGSTVPTRTPPVAQQDHDAEERGVLRQREAGGDGPFAPQGAEGIELQPLSSSQAATLGREGGDDAQPPDTSLDLGEGALEEGQAPSLPSEAAADHVLDALSMGANISDFYIVHALRNASRDYQGAATQSLQTIGYAVTLARLAAERGARIRPDPRPQ</sequence>
<protein>
    <submittedName>
        <fullName evidence="3">DUF1746 domain containing protein</fullName>
    </submittedName>
</protein>
<dbReference type="STRING" id="1081102.A0A167WEA3"/>
<dbReference type="GO" id="GO:0044695">
    <property type="term" value="C:Dsc E3 ubiquitin ligase complex"/>
    <property type="evidence" value="ECO:0007669"/>
    <property type="project" value="InterPro"/>
</dbReference>
<dbReference type="Pfam" id="PF08508">
    <property type="entry name" value="DUF1746"/>
    <property type="match status" value="1"/>
</dbReference>
<proteinExistence type="predicted"/>
<name>A0A167WEA3_9HYPO</name>
<dbReference type="InterPro" id="IPR038967">
    <property type="entry name" value="Dsc4-like"/>
</dbReference>
<dbReference type="OrthoDB" id="5428737at2759"/>
<feature type="region of interest" description="Disordered" evidence="1">
    <location>
        <begin position="317"/>
        <end position="353"/>
    </location>
</feature>
<feature type="domain" description="DUF1746" evidence="2">
    <location>
        <begin position="102"/>
        <end position="216"/>
    </location>
</feature>
<dbReference type="PANTHER" id="PTHR39405:SF1">
    <property type="entry name" value="DSC E3 UBIQUITIN LIGASE COMPLEX SUBUNIT 4"/>
    <property type="match status" value="1"/>
</dbReference>
<gene>
    <name evidence="3" type="ORF">SPI_03838</name>
</gene>
<dbReference type="InterPro" id="IPR013715">
    <property type="entry name" value="DUF1746"/>
</dbReference>
<feature type="region of interest" description="Disordered" evidence="1">
    <location>
        <begin position="33"/>
        <end position="80"/>
    </location>
</feature>